<keyword evidence="1" id="KW-0677">Repeat</keyword>
<gene>
    <name evidence="5" type="ordered locus">Phep_3840</name>
</gene>
<name>C6XV23_PEDHD</name>
<dbReference type="RefSeq" id="WP_015809640.1">
    <property type="nucleotide sequence ID" value="NC_013061.1"/>
</dbReference>
<dbReference type="OrthoDB" id="9814220at2"/>
<protein>
    <submittedName>
        <fullName evidence="5">TPR repeat-containing protein</fullName>
    </submittedName>
</protein>
<proteinExistence type="predicted"/>
<feature type="repeat" description="TPR" evidence="3">
    <location>
        <begin position="100"/>
        <end position="133"/>
    </location>
</feature>
<feature type="repeat" description="TPR" evidence="3">
    <location>
        <begin position="32"/>
        <end position="65"/>
    </location>
</feature>
<dbReference type="AlphaFoldDB" id="C6XV23"/>
<dbReference type="InterPro" id="IPR011990">
    <property type="entry name" value="TPR-like_helical_dom_sf"/>
</dbReference>
<evidence type="ECO:0000256" key="2">
    <source>
        <dbReference type="ARBA" id="ARBA00022803"/>
    </source>
</evidence>
<dbReference type="EMBL" id="CP001681">
    <property type="protein sequence ID" value="ACU06031.1"/>
    <property type="molecule type" value="Genomic_DNA"/>
</dbReference>
<dbReference type="PROSITE" id="PS50005">
    <property type="entry name" value="TPR"/>
    <property type="match status" value="2"/>
</dbReference>
<feature type="chain" id="PRO_5002974428" evidence="4">
    <location>
        <begin position="20"/>
        <end position="350"/>
    </location>
</feature>
<evidence type="ECO:0000313" key="6">
    <source>
        <dbReference type="Proteomes" id="UP000000852"/>
    </source>
</evidence>
<sequence length="350" mass="39614">MKGKVFLLILLSYIPAVRAQQPVQGYVDSNLVKTLFFAGLRDKLNEDYSRANESFTKILVLDPNNAAVHYEIAVMNYRQNKLFEAEMAIKKALVADGNNVWYWMLMAELYKRKGDMEALVEVLNQMIRLAPDKEAYYYDRSNAWLLAGNTDAAMKGYDELEKKFGNSEALNHARQRVTMEKDDTAGGQNEGHQAAASLSPEQTMLVLGEKLYRQGDLKGAMAQFKSILKNTDQIYMAWERAIHIEVVLGLYAEALKTADEALSLYPSQAVLYYYKAVALQHISNYAEALTNIETALQLDEGNALYMELYGDVLFLKGEPAQALLQWKKSKAAGNSSEKLNKKINERKYLE</sequence>
<keyword evidence="4" id="KW-0732">Signal</keyword>
<reference evidence="5 6" key="1">
    <citation type="journal article" date="2009" name="Stand. Genomic Sci.">
        <title>Complete genome sequence of Pedobacter heparinus type strain (HIM 762-3).</title>
        <authorList>
            <person name="Han C."/>
            <person name="Spring S."/>
            <person name="Lapidus A."/>
            <person name="Del Rio T.G."/>
            <person name="Tice H."/>
            <person name="Copeland A."/>
            <person name="Cheng J.F."/>
            <person name="Lucas S."/>
            <person name="Chen F."/>
            <person name="Nolan M."/>
            <person name="Bruce D."/>
            <person name="Goodwin L."/>
            <person name="Pitluck S."/>
            <person name="Ivanova N."/>
            <person name="Mavromatis K."/>
            <person name="Mikhailova N."/>
            <person name="Pati A."/>
            <person name="Chen A."/>
            <person name="Palaniappan K."/>
            <person name="Land M."/>
            <person name="Hauser L."/>
            <person name="Chang Y.J."/>
            <person name="Jeffries C.C."/>
            <person name="Saunders E."/>
            <person name="Chertkov O."/>
            <person name="Brettin T."/>
            <person name="Goker M."/>
            <person name="Rohde M."/>
            <person name="Bristow J."/>
            <person name="Eisen J.A."/>
            <person name="Markowitz V."/>
            <person name="Hugenholtz P."/>
            <person name="Kyrpides N.C."/>
            <person name="Klenk H.P."/>
            <person name="Detter J.C."/>
        </authorList>
    </citation>
    <scope>NUCLEOTIDE SEQUENCE [LARGE SCALE GENOMIC DNA]</scope>
    <source>
        <strain evidence="6">ATCC 13125 / DSM 2366 / CIP 104194 / JCM 7457 / NBRC 12017 / NCIMB 9290 / NRRL B-14731 / HIM 762-3</strain>
    </source>
</reference>
<evidence type="ECO:0000256" key="3">
    <source>
        <dbReference type="PROSITE-ProRule" id="PRU00339"/>
    </source>
</evidence>
<organism evidence="5 6">
    <name type="scientific">Pedobacter heparinus (strain ATCC 13125 / DSM 2366 / CIP 104194 / JCM 7457 / NBRC 12017 / NCIMB 9290 / NRRL B-14731 / HIM 762-3)</name>
    <dbReference type="NCBI Taxonomy" id="485917"/>
    <lineage>
        <taxon>Bacteria</taxon>
        <taxon>Pseudomonadati</taxon>
        <taxon>Bacteroidota</taxon>
        <taxon>Sphingobacteriia</taxon>
        <taxon>Sphingobacteriales</taxon>
        <taxon>Sphingobacteriaceae</taxon>
        <taxon>Pedobacter</taxon>
    </lineage>
</organism>
<dbReference type="SMART" id="SM00028">
    <property type="entry name" value="TPR"/>
    <property type="match status" value="7"/>
</dbReference>
<accession>C6XV23</accession>
<dbReference type="eggNOG" id="COG0457">
    <property type="taxonomic scope" value="Bacteria"/>
</dbReference>
<keyword evidence="2 3" id="KW-0802">TPR repeat</keyword>
<dbReference type="InterPro" id="IPR050498">
    <property type="entry name" value="Ycf3"/>
</dbReference>
<evidence type="ECO:0000313" key="5">
    <source>
        <dbReference type="EMBL" id="ACU06031.1"/>
    </source>
</evidence>
<dbReference type="PANTHER" id="PTHR44858:SF1">
    <property type="entry name" value="UDP-N-ACETYLGLUCOSAMINE--PEPTIDE N-ACETYLGLUCOSAMINYLTRANSFERASE SPINDLY-RELATED"/>
    <property type="match status" value="1"/>
</dbReference>
<evidence type="ECO:0000256" key="4">
    <source>
        <dbReference type="SAM" id="SignalP"/>
    </source>
</evidence>
<dbReference type="KEGG" id="phe:Phep_3840"/>
<dbReference type="HOGENOM" id="CLU_791904_0_0_10"/>
<dbReference type="InterPro" id="IPR019734">
    <property type="entry name" value="TPR_rpt"/>
</dbReference>
<feature type="signal peptide" evidence="4">
    <location>
        <begin position="1"/>
        <end position="19"/>
    </location>
</feature>
<evidence type="ECO:0000256" key="1">
    <source>
        <dbReference type="ARBA" id="ARBA00022737"/>
    </source>
</evidence>
<dbReference type="SUPFAM" id="SSF48452">
    <property type="entry name" value="TPR-like"/>
    <property type="match status" value="1"/>
</dbReference>
<dbReference type="Gene3D" id="1.25.40.10">
    <property type="entry name" value="Tetratricopeptide repeat domain"/>
    <property type="match status" value="2"/>
</dbReference>
<dbReference type="Pfam" id="PF13432">
    <property type="entry name" value="TPR_16"/>
    <property type="match status" value="3"/>
</dbReference>
<dbReference type="PANTHER" id="PTHR44858">
    <property type="entry name" value="TETRATRICOPEPTIDE REPEAT PROTEIN 6"/>
    <property type="match status" value="1"/>
</dbReference>
<keyword evidence="6" id="KW-1185">Reference proteome</keyword>
<dbReference type="Proteomes" id="UP000000852">
    <property type="component" value="Chromosome"/>
</dbReference>
<dbReference type="STRING" id="485917.Phep_3840"/>